<evidence type="ECO:0000313" key="2">
    <source>
        <dbReference type="Proteomes" id="UP000078492"/>
    </source>
</evidence>
<gene>
    <name evidence="1" type="ORF">ALC57_09691</name>
</gene>
<evidence type="ECO:0000313" key="1">
    <source>
        <dbReference type="EMBL" id="KYN18046.1"/>
    </source>
</evidence>
<dbReference type="AlphaFoldDB" id="A0A195DYY9"/>
<name>A0A195DYY9_9HYME</name>
<dbReference type="Proteomes" id="UP000078492">
    <property type="component" value="Unassembled WGS sequence"/>
</dbReference>
<keyword evidence="2" id="KW-1185">Reference proteome</keyword>
<proteinExistence type="predicted"/>
<reference evidence="1 2" key="1">
    <citation type="submission" date="2015-09" db="EMBL/GenBank/DDBJ databases">
        <title>Trachymyrmex cornetzi WGS genome.</title>
        <authorList>
            <person name="Nygaard S."/>
            <person name="Hu H."/>
            <person name="Boomsma J."/>
            <person name="Zhang G."/>
        </authorList>
    </citation>
    <scope>NUCLEOTIDE SEQUENCE [LARGE SCALE GENOMIC DNA]</scope>
    <source>
        <strain evidence="1">Tcor2-1</strain>
        <tissue evidence="1">Whole body</tissue>
    </source>
</reference>
<sequence length="90" mass="10448">MFEEQRCHVYKLEYKASKNSQIFRQKFDLTCIGASLPSMHFSKLWQAHAKVPVSNFPLSFAYCDQRPASDPSLTNTDEEANYRFCCTSKK</sequence>
<accession>A0A195DYY9</accession>
<dbReference type="EMBL" id="KQ980050">
    <property type="protein sequence ID" value="KYN18046.1"/>
    <property type="molecule type" value="Genomic_DNA"/>
</dbReference>
<organism evidence="1 2">
    <name type="scientific">Trachymyrmex cornetzi</name>
    <dbReference type="NCBI Taxonomy" id="471704"/>
    <lineage>
        <taxon>Eukaryota</taxon>
        <taxon>Metazoa</taxon>
        <taxon>Ecdysozoa</taxon>
        <taxon>Arthropoda</taxon>
        <taxon>Hexapoda</taxon>
        <taxon>Insecta</taxon>
        <taxon>Pterygota</taxon>
        <taxon>Neoptera</taxon>
        <taxon>Endopterygota</taxon>
        <taxon>Hymenoptera</taxon>
        <taxon>Apocrita</taxon>
        <taxon>Aculeata</taxon>
        <taxon>Formicoidea</taxon>
        <taxon>Formicidae</taxon>
        <taxon>Myrmicinae</taxon>
        <taxon>Trachymyrmex</taxon>
    </lineage>
</organism>
<protein>
    <submittedName>
        <fullName evidence="1">Uncharacterized protein</fullName>
    </submittedName>
</protein>